<dbReference type="EMBL" id="JAQQWL010000005">
    <property type="protein sequence ID" value="KAK8073305.1"/>
    <property type="molecule type" value="Genomic_DNA"/>
</dbReference>
<keyword evidence="3" id="KW-1185">Reference proteome</keyword>
<evidence type="ECO:0000313" key="2">
    <source>
        <dbReference type="EMBL" id="KAK8073305.1"/>
    </source>
</evidence>
<feature type="coiled-coil region" evidence="1">
    <location>
        <begin position="135"/>
        <end position="176"/>
    </location>
</feature>
<keyword evidence="1" id="KW-0175">Coiled coil</keyword>
<reference evidence="2 3" key="1">
    <citation type="submission" date="2023-01" db="EMBL/GenBank/DDBJ databases">
        <title>Analysis of 21 Apiospora genomes using comparative genomics revels a genus with tremendous synthesis potential of carbohydrate active enzymes and secondary metabolites.</title>
        <authorList>
            <person name="Sorensen T."/>
        </authorList>
    </citation>
    <scope>NUCLEOTIDE SEQUENCE [LARGE SCALE GENOMIC DNA]</scope>
    <source>
        <strain evidence="2 3">CBS 135458</strain>
    </source>
</reference>
<dbReference type="GeneID" id="92088676"/>
<protein>
    <submittedName>
        <fullName evidence="2">Uncharacterized protein</fullName>
    </submittedName>
</protein>
<gene>
    <name evidence="2" type="ORF">PG994_004204</name>
</gene>
<dbReference type="RefSeq" id="XP_066717780.1">
    <property type="nucleotide sequence ID" value="XM_066855613.1"/>
</dbReference>
<proteinExistence type="predicted"/>
<name>A0ABR1VPY0_9PEZI</name>
<evidence type="ECO:0000313" key="3">
    <source>
        <dbReference type="Proteomes" id="UP001480595"/>
    </source>
</evidence>
<sequence length="218" mass="23798">MGWLGENNKLEQLRSLAEALHLSIILPTTKAKKAELLCFCKAASTPQGSQSLAALYDVQSFYGGAGGHVCPHSSEDVSSYPPSKRRDCGAVEKGEAACAATEAVAEAVPEAVDLFSHPPLLRPLLLLLEAQVRKTDKLTDELDGLRKSHAELEGELSRLRENHGEVEAQVAATNDRHESPEGRTYVLEEGYEEVRKQLPDIRCEVEDAVRALVGDELR</sequence>
<evidence type="ECO:0000256" key="1">
    <source>
        <dbReference type="SAM" id="Coils"/>
    </source>
</evidence>
<comment type="caution">
    <text evidence="2">The sequence shown here is derived from an EMBL/GenBank/DDBJ whole genome shotgun (WGS) entry which is preliminary data.</text>
</comment>
<organism evidence="2 3">
    <name type="scientific">Apiospora phragmitis</name>
    <dbReference type="NCBI Taxonomy" id="2905665"/>
    <lineage>
        <taxon>Eukaryota</taxon>
        <taxon>Fungi</taxon>
        <taxon>Dikarya</taxon>
        <taxon>Ascomycota</taxon>
        <taxon>Pezizomycotina</taxon>
        <taxon>Sordariomycetes</taxon>
        <taxon>Xylariomycetidae</taxon>
        <taxon>Amphisphaeriales</taxon>
        <taxon>Apiosporaceae</taxon>
        <taxon>Apiospora</taxon>
    </lineage>
</organism>
<dbReference type="Proteomes" id="UP001480595">
    <property type="component" value="Unassembled WGS sequence"/>
</dbReference>
<accession>A0ABR1VPY0</accession>